<feature type="compositionally biased region" description="Pro residues" evidence="23">
    <location>
        <begin position="2379"/>
        <end position="2388"/>
    </location>
</feature>
<comment type="cofactor">
    <cofactor evidence="1">
        <name>Zn(2+)</name>
        <dbReference type="ChEBI" id="CHEBI:29105"/>
    </cofactor>
</comment>
<feature type="compositionally biased region" description="Polar residues" evidence="23">
    <location>
        <begin position="1949"/>
        <end position="1962"/>
    </location>
</feature>
<evidence type="ECO:0000256" key="21">
    <source>
        <dbReference type="PROSITE-ProRule" id="PRU00322"/>
    </source>
</evidence>
<dbReference type="PANTHER" id="PTHR23138">
    <property type="entry name" value="RAN BINDING PROTEIN"/>
    <property type="match status" value="1"/>
</dbReference>
<feature type="region of interest" description="Disordered" evidence="23">
    <location>
        <begin position="1245"/>
        <end position="1327"/>
    </location>
</feature>
<sequence>MGLSKEQVEKHIAGIQKRLSSAQERAHHGYEFARLCVEVKKYQDAIRYLQDYLSVQGKDSRAHKLMGQACEREGLLEKAVVHYNRSLVLREDQREVAISVAKLYCKIENPTPEALKSSLERIEGYSNVHSLVLSLTEKMSTIQGGSDPDLATKLAEQQLSRCKDDVAAHIHLVNHYNSSGESEKALGHCLSQRERKLFTDSKEWLTCTLHVAEHHYAAVKGESVQDYDAQCRVLVAVLDHLSLLFHTSRASGSLMASVLLKYDKVLFAALQALKAQHPHVNPVHRVALRELCGQFYLLLASYMYWSHRFKVSFTASHAVKYAQVGNLCLLAALSFPPPNLDSVPLVGGMEQRRELEAWHTRSCGRLCVVSRQLLLVSRVKGDIYLGGLAKIIEGQGGKLAIIKTLFTENEDLRGVRVGFASSPITYNIRRSYIAAESEHLLASTPAIPLPSEAEALVCDKIYFLSNGQDLPALLWLCVCLRAMDVTTSVYQWLQNMFFGLRVDLPGSYINTTAPDTLSLPDVEAMLVLSIHTLQSVLTSAPSHPPSLPNSLLHTLPVTMTTEFQGSDLSKYCQWWSYVHQYISPSASGGSADVKRVISEGLGLVRGCRPLRLNLSQLTSLAKHFQQRVRFNYDIVMMSFENDFISQAESVVEANESSDGRDRSGSSSLIEDMLWRSGHYWEIIVAILTEIERGSKIRRPQVPHEGGGGVVLVTSGEHSGVSLLNEAHMALGDAAAYRRDLAKALGLYSKVKTSLAAWNQAQIYLVMAQQGSSGEIGETSGELKKKAEKCLDLALSRLTATDKDLKEKIEEKQKELKKMMLEDEESRRDVAVSLTYDSSPETSLLVPRKSSTPAASGIRQSRLSPFSPDKKTSSPMDSLREEMKEKDALITSMNEQLKSLQAEVSALKLYVSPASGYLSPHLSRSYQHLSPQAMSGGVPHQMVTPSGVAMYPPHPSFSSSFRSPLLQSPMGMNVHQQQQMVYQASPQPQLTPLPPHLSPASNPGLSISGTGPQMFGAQQQLASGVSYRSGGIGASNLQAGGVVQPSGAVLSEQPIPTGQVAAGAGYRLGGTQVSYLQPGTNVFPPGGTTLGGHAGNRVLPLGGYVFNEQSIPGGGQAANGVGYTTGGVGASNLQPGGVLHPSDAEQLILAGQAVGVGYRPATMGHQLGLQSGGMLPPVGAPLGQQTGSRVPTPGGTVFGQQPMVTGNQMILPNQLSYQMQLLQRGAMNQQPPLQLVDVQHLTQQPRTPVLTSSEPTSPPSSPPLPTHPDPSTTGFVLKPGTFLPASPEHKSVKTSPPSPPTAQYSPPKSVTTLPPTAATSLPSSAPVTTKPGVGIFGSAVPTPATIGTSVPESSPFSSSLPFGGGGFQFSMRPPLTINVEPPSTAGVKSETLASLLQSSTPQTASADFPDSSLFSLSSGLLGSVATTATPVSLSFYAPPTTTAAATLSLGSLGTSIIGTTSSPTAVKTTDGSEAEKRSDHESLYDAMPDFKPIVSLPQLEEISTGEEDERVLFANRAKLYRYDSSASAWKERGIGEIKILEHKTSGKARVLMRRDQILKLCCNHFITPEMTLAQLQGNNQLAWYTACDFSDGEPKPEKLAIKFKQALVVAEFRRVFEMCVEKAKGHKEESGGDEVSSSPPASAEVSLREKFSAPVGSWECDTCLVQNEASAVKCMACATAKPGLETEAVAGDSGASAAAKFSGLKFGGDSKSGVSSFGGPVSFPGSLGTASGGFSMGSLSLGSMLNAKSANSGGSGAPSATASSSTGSSGRFMFSGSLFSAHSTSASDSGGFKCTFGASATSTAANSAATADKTKTTSTTSGTEGGGFNFSLPSTTEAKTDAAKTSDTIGKFSFSVPSTTSTAQPPLFGSSEGFNFSLPPVAPTSTESKTETVLSGSPTEQQEGVLKLEPRASPPPKSCTAGLHFASIFNTSSSKPFQFSLSLDAPNIPSPTEQQPSDDLNTSAHEPDIHFEPIVTLPEAVEISSGEENEEAVFAERAKLFRFDSGVDQWKERGVGEMKILVNRQAGKARVLMRRDQVLKICCNHVITRSMTLTAMPGSNKAWTWFTPGDFSEEAEKPENFAIRFKSPALASTFKKAFEEAVSSAGTASKTTAKVSSQKEEKGENVQQESGEDSKAAEASSSKALDFAARFAPAQDSWDCEECYITNRKEDMKCCACGKSKPGAPHQSSLPTPKLIPFASNSGAHVTQSQQGTSLFGARLQLTPRHFTRNESPDDEDDADDCSSSSCSPSPRLSPGRVSFKQAVEPREESEDDVVIISVELPSEEKVKFAESLLLPPSFFNYEALPACPGCRGCVDLLTGHYERASGSEGDGETRTGTQISAAKLPTTEESSENLKEAIEIRLTQAVTPEDDEQSSVQPHTPPTSPPPLSAADEREPVQPHTPPTSPPPLSAAEPKLEVHTMFGAPSTTPSASLSFADLAGSGAGFLDQREEGFKFSGVGQKLFTSRDEQDDPEVEVNVHFKPVVTLPESVKVKSWDDDAEVLFSQRTKLYRFDEEGKWKERGRGELKILRHQETGKVKLLMRRDQTLKICCNHGLTPDMIVTLLANDEKACTWFTNADYAEEVVSHEKLCAKFKNVKCREDFMSVFERFRCEATEGEGGGEEGEEE</sequence>
<evidence type="ECO:0000256" key="16">
    <source>
        <dbReference type="ARBA" id="ARBA00023242"/>
    </source>
</evidence>
<comment type="subcellular location">
    <subcellularLocation>
        <location evidence="2">Nucleus membrane</location>
    </subcellularLocation>
    <subcellularLocation>
        <location evidence="3">Nucleus</location>
        <location evidence="3">Nuclear pore complex</location>
    </subcellularLocation>
</comment>
<evidence type="ECO:0000313" key="27">
    <source>
        <dbReference type="Proteomes" id="UP001174909"/>
    </source>
</evidence>
<dbReference type="Gene3D" id="2.30.29.30">
    <property type="entry name" value="Pleckstrin-homology domain (PH domain)/Phosphotyrosine-binding domain (PTB)"/>
    <property type="match status" value="3"/>
</dbReference>
<evidence type="ECO:0000256" key="9">
    <source>
        <dbReference type="ARBA" id="ARBA00022816"/>
    </source>
</evidence>
<feature type="compositionally biased region" description="Basic and acidic residues" evidence="23">
    <location>
        <begin position="867"/>
        <end position="877"/>
    </location>
</feature>
<feature type="region of interest" description="Disordered" evidence="23">
    <location>
        <begin position="1854"/>
        <end position="1916"/>
    </location>
</feature>
<dbReference type="InterPro" id="IPR036443">
    <property type="entry name" value="Znf_RanBP2_sf"/>
</dbReference>
<keyword evidence="26" id="KW-0436">Ligase</keyword>
<dbReference type="GO" id="GO:0051028">
    <property type="term" value="P:mRNA transport"/>
    <property type="evidence" value="ECO:0007669"/>
    <property type="project" value="UniProtKB-KW"/>
</dbReference>
<feature type="domain" description="RanBP2-type" evidence="25">
    <location>
        <begin position="1653"/>
        <end position="1682"/>
    </location>
</feature>
<gene>
    <name evidence="26" type="ORF">GBAR_LOCUS2067</name>
</gene>
<evidence type="ECO:0000256" key="13">
    <source>
        <dbReference type="ARBA" id="ARBA00023125"/>
    </source>
</evidence>
<dbReference type="GO" id="GO:0005737">
    <property type="term" value="C:cytoplasm"/>
    <property type="evidence" value="ECO:0007669"/>
    <property type="project" value="TreeGrafter"/>
</dbReference>
<dbReference type="GO" id="GO:0008270">
    <property type="term" value="F:zinc ion binding"/>
    <property type="evidence" value="ECO:0007669"/>
    <property type="project" value="UniProtKB-KW"/>
</dbReference>
<dbReference type="InterPro" id="IPR011990">
    <property type="entry name" value="TPR-like_helical_dom_sf"/>
</dbReference>
<evidence type="ECO:0000256" key="2">
    <source>
        <dbReference type="ARBA" id="ARBA00004126"/>
    </source>
</evidence>
<keyword evidence="12" id="KW-0811">Translocation</keyword>
<dbReference type="InterPro" id="IPR011993">
    <property type="entry name" value="PH-like_dom_sf"/>
</dbReference>
<feature type="compositionally biased region" description="Polar residues" evidence="23">
    <location>
        <begin position="1882"/>
        <end position="1901"/>
    </location>
</feature>
<keyword evidence="9" id="KW-0509">mRNA transport</keyword>
<dbReference type="Pfam" id="PF00641">
    <property type="entry name" value="Zn_ribbon_RanBP"/>
    <property type="match status" value="1"/>
</dbReference>
<dbReference type="InterPro" id="IPR000156">
    <property type="entry name" value="Ran_bind_dom"/>
</dbReference>
<evidence type="ECO:0000256" key="17">
    <source>
        <dbReference type="ARBA" id="ARBA00060842"/>
    </source>
</evidence>
<dbReference type="GO" id="GO:0003677">
    <property type="term" value="F:DNA binding"/>
    <property type="evidence" value="ECO:0007669"/>
    <property type="project" value="UniProtKB-KW"/>
</dbReference>
<keyword evidence="22" id="KW-0175">Coiled coil</keyword>
<keyword evidence="11" id="KW-0653">Protein transport</keyword>
<evidence type="ECO:0000256" key="11">
    <source>
        <dbReference type="ARBA" id="ARBA00022927"/>
    </source>
</evidence>
<evidence type="ECO:0000256" key="4">
    <source>
        <dbReference type="ARBA" id="ARBA00022448"/>
    </source>
</evidence>
<feature type="compositionally biased region" description="Pro residues" evidence="23">
    <location>
        <begin position="2399"/>
        <end position="2409"/>
    </location>
</feature>
<keyword evidence="5" id="KW-0597">Phosphoprotein</keyword>
<feature type="region of interest" description="Disordered" evidence="23">
    <location>
        <begin position="2107"/>
        <end position="2138"/>
    </location>
</feature>
<dbReference type="GO" id="GO:0005096">
    <property type="term" value="F:GTPase activator activity"/>
    <property type="evidence" value="ECO:0007669"/>
    <property type="project" value="TreeGrafter"/>
</dbReference>
<feature type="region of interest" description="Disordered" evidence="23">
    <location>
        <begin position="1940"/>
        <end position="1962"/>
    </location>
</feature>
<evidence type="ECO:0000313" key="26">
    <source>
        <dbReference type="EMBL" id="CAI7997124.1"/>
    </source>
</evidence>
<evidence type="ECO:0000256" key="23">
    <source>
        <dbReference type="SAM" id="MobiDB-lite"/>
    </source>
</evidence>
<keyword evidence="14" id="KW-0906">Nuclear pore complex</keyword>
<keyword evidence="8 21" id="KW-0863">Zinc-finger</keyword>
<evidence type="ECO:0000256" key="18">
    <source>
        <dbReference type="ARBA" id="ARBA00068609"/>
    </source>
</evidence>
<feature type="compositionally biased region" description="Pro residues" evidence="23">
    <location>
        <begin position="1255"/>
        <end position="1267"/>
    </location>
</feature>
<reference evidence="26" key="1">
    <citation type="submission" date="2023-03" db="EMBL/GenBank/DDBJ databases">
        <authorList>
            <person name="Steffen K."/>
            <person name="Cardenas P."/>
        </authorList>
    </citation>
    <scope>NUCLEOTIDE SEQUENCE</scope>
</reference>
<evidence type="ECO:0000256" key="14">
    <source>
        <dbReference type="ARBA" id="ARBA00023132"/>
    </source>
</evidence>
<evidence type="ECO:0000256" key="6">
    <source>
        <dbReference type="ARBA" id="ARBA00022723"/>
    </source>
</evidence>
<feature type="region of interest" description="Disordered" evidence="23">
    <location>
        <begin position="2179"/>
        <end position="2270"/>
    </location>
</feature>
<dbReference type="GO" id="GO:0006913">
    <property type="term" value="P:nucleocytoplasmic transport"/>
    <property type="evidence" value="ECO:0007669"/>
    <property type="project" value="InterPro"/>
</dbReference>
<feature type="domain" description="RanBD1" evidence="24">
    <location>
        <begin position="1969"/>
        <end position="2106"/>
    </location>
</feature>
<evidence type="ECO:0000256" key="1">
    <source>
        <dbReference type="ARBA" id="ARBA00001947"/>
    </source>
</evidence>
<keyword evidence="7" id="KW-0677">Repeat</keyword>
<evidence type="ECO:0000256" key="5">
    <source>
        <dbReference type="ARBA" id="ARBA00022553"/>
    </source>
</evidence>
<dbReference type="InterPro" id="IPR001876">
    <property type="entry name" value="Znf_RanBP2"/>
</dbReference>
<feature type="region of interest" description="Disordered" evidence="23">
    <location>
        <begin position="1804"/>
        <end position="1833"/>
    </location>
</feature>
<dbReference type="GO" id="GO:0031965">
    <property type="term" value="C:nuclear membrane"/>
    <property type="evidence" value="ECO:0007669"/>
    <property type="project" value="UniProtKB-SubCell"/>
</dbReference>
<protein>
    <recommendedName>
        <fullName evidence="18">Nuclear pore complex protein Nup153</fullName>
    </recommendedName>
    <alternativeName>
        <fullName evidence="20">153 kDa nucleoporin</fullName>
    </alternativeName>
    <alternativeName>
        <fullName evidence="19">Nucleoporin Nup153</fullName>
    </alternativeName>
</protein>
<dbReference type="Pfam" id="PF00638">
    <property type="entry name" value="Ran_BP1"/>
    <property type="match status" value="3"/>
</dbReference>
<proteinExistence type="inferred from homology"/>
<keyword evidence="10" id="KW-0862">Zinc</keyword>
<dbReference type="SUPFAM" id="SSF90209">
    <property type="entry name" value="Ran binding protein zinc finger-like"/>
    <property type="match status" value="1"/>
</dbReference>
<evidence type="ECO:0000256" key="22">
    <source>
        <dbReference type="SAM" id="Coils"/>
    </source>
</evidence>
<dbReference type="Proteomes" id="UP001174909">
    <property type="component" value="Unassembled WGS sequence"/>
</dbReference>
<dbReference type="InterPro" id="IPR045256">
    <property type="entry name" value="RanBP1_RanBD"/>
</dbReference>
<comment type="caution">
    <text evidence="26">The sequence shown here is derived from an EMBL/GenBank/DDBJ whole genome shotgun (WGS) entry which is preliminary data.</text>
</comment>
<dbReference type="FunFam" id="2.30.29.30:FF:000018">
    <property type="entry name" value="E3 SUMO-protein ligase RanBP2"/>
    <property type="match status" value="2"/>
</dbReference>
<feature type="compositionally biased region" description="Polar residues" evidence="23">
    <location>
        <begin position="2198"/>
        <end position="2213"/>
    </location>
</feature>
<dbReference type="InterPro" id="IPR045255">
    <property type="entry name" value="RanBP1-like"/>
</dbReference>
<dbReference type="GO" id="GO:0015031">
    <property type="term" value="P:protein transport"/>
    <property type="evidence" value="ECO:0007669"/>
    <property type="project" value="UniProtKB-KW"/>
</dbReference>
<feature type="region of interest" description="Disordered" evidence="23">
    <location>
        <begin position="2367"/>
        <end position="2412"/>
    </location>
</feature>
<evidence type="ECO:0000256" key="12">
    <source>
        <dbReference type="ARBA" id="ARBA00023010"/>
    </source>
</evidence>
<dbReference type="CDD" id="cd13179">
    <property type="entry name" value="RanBD_RanBP1"/>
    <property type="match status" value="2"/>
</dbReference>
<feature type="non-terminal residue" evidence="26">
    <location>
        <position position="1"/>
    </location>
</feature>
<name>A0AA35QYC9_GEOBA</name>
<evidence type="ECO:0000259" key="25">
    <source>
        <dbReference type="PROSITE" id="PS50199"/>
    </source>
</evidence>
<dbReference type="PANTHER" id="PTHR23138:SF87">
    <property type="entry name" value="E3 SUMO-PROTEIN LIGASE RANBP2"/>
    <property type="match status" value="1"/>
</dbReference>
<dbReference type="PROSITE" id="PS50199">
    <property type="entry name" value="ZF_RANBP2_2"/>
    <property type="match status" value="2"/>
</dbReference>
<comment type="similarity">
    <text evidence="17">Belongs to the NUP153 family.</text>
</comment>
<keyword evidence="4" id="KW-0813">Transport</keyword>
<keyword evidence="13" id="KW-0238">DNA-binding</keyword>
<feature type="compositionally biased region" description="Low complexity" evidence="23">
    <location>
        <begin position="1804"/>
        <end position="1821"/>
    </location>
</feature>
<keyword evidence="27" id="KW-1185">Reference proteome</keyword>
<evidence type="ECO:0000256" key="8">
    <source>
        <dbReference type="ARBA" id="ARBA00022771"/>
    </source>
</evidence>
<organism evidence="26 27">
    <name type="scientific">Geodia barretti</name>
    <name type="common">Barrett's horny sponge</name>
    <dbReference type="NCBI Taxonomy" id="519541"/>
    <lineage>
        <taxon>Eukaryota</taxon>
        <taxon>Metazoa</taxon>
        <taxon>Porifera</taxon>
        <taxon>Demospongiae</taxon>
        <taxon>Heteroscleromorpha</taxon>
        <taxon>Tetractinellida</taxon>
        <taxon>Astrophorina</taxon>
        <taxon>Geodiidae</taxon>
        <taxon>Geodia</taxon>
    </lineage>
</organism>
<keyword evidence="15" id="KW-0472">Membrane</keyword>
<accession>A0AA35QYC9</accession>
<dbReference type="GO" id="GO:0005643">
    <property type="term" value="C:nuclear pore"/>
    <property type="evidence" value="ECO:0007669"/>
    <property type="project" value="UniProtKB-SubCell"/>
</dbReference>
<feature type="region of interest" description="Disordered" evidence="23">
    <location>
        <begin position="2324"/>
        <end position="2353"/>
    </location>
</feature>
<feature type="domain" description="RanBD1" evidence="24">
    <location>
        <begin position="2479"/>
        <end position="2615"/>
    </location>
</feature>
<evidence type="ECO:0000256" key="10">
    <source>
        <dbReference type="ARBA" id="ARBA00022833"/>
    </source>
</evidence>
<dbReference type="SMART" id="SM00547">
    <property type="entry name" value="ZnF_RBZ"/>
    <property type="match status" value="2"/>
</dbReference>
<dbReference type="GO" id="GO:0016874">
    <property type="term" value="F:ligase activity"/>
    <property type="evidence" value="ECO:0007669"/>
    <property type="project" value="UniProtKB-KW"/>
</dbReference>
<feature type="compositionally biased region" description="Polar residues" evidence="23">
    <location>
        <begin position="848"/>
        <end position="863"/>
    </location>
</feature>
<evidence type="ECO:0000256" key="19">
    <source>
        <dbReference type="ARBA" id="ARBA00078197"/>
    </source>
</evidence>
<dbReference type="Gene3D" id="1.25.40.10">
    <property type="entry name" value="Tetratricopeptide repeat domain"/>
    <property type="match status" value="1"/>
</dbReference>
<evidence type="ECO:0000259" key="24">
    <source>
        <dbReference type="PROSITE" id="PS50196"/>
    </source>
</evidence>
<evidence type="ECO:0000256" key="7">
    <source>
        <dbReference type="ARBA" id="ARBA00022737"/>
    </source>
</evidence>
<dbReference type="EMBL" id="CASHTH010000294">
    <property type="protein sequence ID" value="CAI7997124.1"/>
    <property type="molecule type" value="Genomic_DNA"/>
</dbReference>
<feature type="region of interest" description="Disordered" evidence="23">
    <location>
        <begin position="841"/>
        <end position="877"/>
    </location>
</feature>
<dbReference type="SUPFAM" id="SSF48452">
    <property type="entry name" value="TPR-like"/>
    <property type="match status" value="1"/>
</dbReference>
<keyword evidence="16" id="KW-0539">Nucleus</keyword>
<feature type="coiled-coil region" evidence="22">
    <location>
        <begin position="794"/>
        <end position="828"/>
    </location>
</feature>
<feature type="domain" description="RanBD1" evidence="24">
    <location>
        <begin position="1488"/>
        <end position="1624"/>
    </location>
</feature>
<dbReference type="Gene3D" id="4.10.1060.10">
    <property type="entry name" value="Zinc finger, RanBP2-type"/>
    <property type="match status" value="2"/>
</dbReference>
<dbReference type="SUPFAM" id="SSF50729">
    <property type="entry name" value="PH domain-like"/>
    <property type="match status" value="3"/>
</dbReference>
<evidence type="ECO:0000256" key="20">
    <source>
        <dbReference type="ARBA" id="ARBA00079437"/>
    </source>
</evidence>
<evidence type="ECO:0000256" key="3">
    <source>
        <dbReference type="ARBA" id="ARBA00004567"/>
    </source>
</evidence>
<dbReference type="FunFam" id="4.10.1060.10:FF:000001">
    <property type="entry name" value="Nuclear pore complex protein Nup153"/>
    <property type="match status" value="1"/>
</dbReference>
<keyword evidence="6" id="KW-0479">Metal-binding</keyword>
<dbReference type="PROSITE" id="PS50196">
    <property type="entry name" value="RANBD1"/>
    <property type="match status" value="3"/>
</dbReference>
<dbReference type="PROSITE" id="PS01358">
    <property type="entry name" value="ZF_RANBP2_1"/>
    <property type="match status" value="2"/>
</dbReference>
<feature type="domain" description="RanBP2-type" evidence="25">
    <location>
        <begin position="2153"/>
        <end position="2182"/>
    </location>
</feature>
<feature type="compositionally biased region" description="Polar residues" evidence="23">
    <location>
        <begin position="1854"/>
        <end position="1863"/>
    </location>
</feature>
<feature type="compositionally biased region" description="Low complexity" evidence="23">
    <location>
        <begin position="1300"/>
        <end position="1327"/>
    </location>
</feature>
<evidence type="ECO:0000256" key="15">
    <source>
        <dbReference type="ARBA" id="ARBA00023136"/>
    </source>
</evidence>
<dbReference type="SMART" id="SM00160">
    <property type="entry name" value="RanBD"/>
    <property type="match status" value="3"/>
</dbReference>